<proteinExistence type="predicted"/>
<evidence type="ECO:0000313" key="2">
    <source>
        <dbReference type="Proteomes" id="UP001451303"/>
    </source>
</evidence>
<dbReference type="EMBL" id="JAVLET010000009">
    <property type="protein sequence ID" value="KAL0467666.1"/>
    <property type="molecule type" value="Genomic_DNA"/>
</dbReference>
<accession>A0ABR3D4N3</accession>
<organism evidence="1 2">
    <name type="scientific">Neurospora intermedia</name>
    <dbReference type="NCBI Taxonomy" id="5142"/>
    <lineage>
        <taxon>Eukaryota</taxon>
        <taxon>Fungi</taxon>
        <taxon>Dikarya</taxon>
        <taxon>Ascomycota</taxon>
        <taxon>Pezizomycotina</taxon>
        <taxon>Sordariomycetes</taxon>
        <taxon>Sordariomycetidae</taxon>
        <taxon>Sordariales</taxon>
        <taxon>Sordariaceae</taxon>
        <taxon>Neurospora</taxon>
    </lineage>
</organism>
<name>A0ABR3D4N3_NEUIN</name>
<keyword evidence="2" id="KW-1185">Reference proteome</keyword>
<gene>
    <name evidence="1" type="ORF">QR685DRAFT_503971</name>
</gene>
<sequence length="60" mass="6757">MSSEAKVGGQVNTVNVLGVRSETNIIIKMLAFVQSPKILKICEIYSILRSKNHHGFWELK</sequence>
<protein>
    <submittedName>
        <fullName evidence="1">Uncharacterized protein</fullName>
    </submittedName>
</protein>
<evidence type="ECO:0000313" key="1">
    <source>
        <dbReference type="EMBL" id="KAL0467666.1"/>
    </source>
</evidence>
<dbReference type="Proteomes" id="UP001451303">
    <property type="component" value="Unassembled WGS sequence"/>
</dbReference>
<comment type="caution">
    <text evidence="1">The sequence shown here is derived from an EMBL/GenBank/DDBJ whole genome shotgun (WGS) entry which is preliminary data.</text>
</comment>
<reference evidence="1 2" key="1">
    <citation type="submission" date="2023-09" db="EMBL/GenBank/DDBJ databases">
        <title>Multi-omics analysis of a traditional fermented food reveals byproduct-associated fungal strains for waste-to-food upcycling.</title>
        <authorList>
            <consortium name="Lawrence Berkeley National Laboratory"/>
            <person name="Rekdal V.M."/>
            <person name="Villalobos-Escobedo J.M."/>
            <person name="Rodriguez-Valeron N."/>
            <person name="Garcia M.O."/>
            <person name="Vasquez D.P."/>
            <person name="Damayanti I."/>
            <person name="Sorensen P.M."/>
            <person name="Baidoo E.E."/>
            <person name="De Carvalho A.C."/>
            <person name="Riley R."/>
            <person name="Lipzen A."/>
            <person name="He G."/>
            <person name="Yan M."/>
            <person name="Haridas S."/>
            <person name="Daum C."/>
            <person name="Yoshinaga Y."/>
            <person name="Ng V."/>
            <person name="Grigoriev I.V."/>
            <person name="Munk R."/>
            <person name="Nuraida L."/>
            <person name="Wijaya C.H."/>
            <person name="Morales P.-C."/>
            <person name="Keasling J.D."/>
        </authorList>
    </citation>
    <scope>NUCLEOTIDE SEQUENCE [LARGE SCALE GENOMIC DNA]</scope>
    <source>
        <strain evidence="1 2">FGSC 2613</strain>
    </source>
</reference>